<dbReference type="AlphaFoldDB" id="A0A848D4D9"/>
<name>A0A848D4D9_9BIFI</name>
<accession>A0A848D4D9</accession>
<dbReference type="EMBL" id="JABAGJ010000003">
    <property type="protein sequence ID" value="NMF02192.1"/>
    <property type="molecule type" value="Genomic_DNA"/>
</dbReference>
<gene>
    <name evidence="2" type="ORF">HF843_03185</name>
</gene>
<dbReference type="Proteomes" id="UP000583419">
    <property type="component" value="Unassembled WGS sequence"/>
</dbReference>
<evidence type="ECO:0000313" key="3">
    <source>
        <dbReference type="Proteomes" id="UP000583419"/>
    </source>
</evidence>
<organism evidence="2 3">
    <name type="scientific">Bifidobacterium boum</name>
    <dbReference type="NCBI Taxonomy" id="78343"/>
    <lineage>
        <taxon>Bacteria</taxon>
        <taxon>Bacillati</taxon>
        <taxon>Actinomycetota</taxon>
        <taxon>Actinomycetes</taxon>
        <taxon>Bifidobacteriales</taxon>
        <taxon>Bifidobacteriaceae</taxon>
        <taxon>Bifidobacterium</taxon>
    </lineage>
</organism>
<proteinExistence type="predicted"/>
<evidence type="ECO:0000256" key="1">
    <source>
        <dbReference type="SAM" id="MobiDB-lite"/>
    </source>
</evidence>
<comment type="caution">
    <text evidence="2">The sequence shown here is derived from an EMBL/GenBank/DDBJ whole genome shotgun (WGS) entry which is preliminary data.</text>
</comment>
<sequence length="285" mass="30778">MPIQDTAAVEASREAGSVMKHNTNSTTSSTNEWRNVIPALTPWGKNRVKPEETIKHALIMPGIGYTVDRPLLYWASQALAAEGWYVDRLALTLTEDVEFPEMIACMERVIDVWKAKSVARATVAAHHAPADDATDNAQDSADPAASGDSQDHSVSSDCADSAVSVDTAPKLLVVTKSLSTLSFPHAAREGLHVALLTPVLNPPPFDVHKSVIPAPLPGAEHAPKPLICAGTADPYFDEAKAHLLTERVCTYPDANHSIEVPGDWARSIDYLKDVTGRIVEYSRTI</sequence>
<feature type="region of interest" description="Disordered" evidence="1">
    <location>
        <begin position="11"/>
        <end position="30"/>
    </location>
</feature>
<protein>
    <recommendedName>
        <fullName evidence="4">Alpha/beta hydrolase</fullName>
    </recommendedName>
</protein>
<feature type="region of interest" description="Disordered" evidence="1">
    <location>
        <begin position="127"/>
        <end position="158"/>
    </location>
</feature>
<reference evidence="2 3" key="1">
    <citation type="submission" date="2020-04" db="EMBL/GenBank/DDBJ databases">
        <authorList>
            <person name="Hitch T.C.A."/>
            <person name="Wylensek D."/>
            <person name="Clavel T."/>
        </authorList>
    </citation>
    <scope>NUCLEOTIDE SEQUENCE [LARGE SCALE GENOMIC DNA]</scope>
    <source>
        <strain evidence="2 3">WCA-130-P53-4B</strain>
    </source>
</reference>
<evidence type="ECO:0000313" key="2">
    <source>
        <dbReference type="EMBL" id="NMF02192.1"/>
    </source>
</evidence>
<evidence type="ECO:0008006" key="4">
    <source>
        <dbReference type="Google" id="ProtNLM"/>
    </source>
</evidence>